<feature type="compositionally biased region" description="Basic residues" evidence="1">
    <location>
        <begin position="24"/>
        <end position="33"/>
    </location>
</feature>
<dbReference type="AlphaFoldDB" id="A0A2K9J4B4"/>
<accession>A0A2K9J4B4</accession>
<protein>
    <submittedName>
        <fullName evidence="2">Uncharacterized protein</fullName>
    </submittedName>
</protein>
<dbReference type="KEGG" id="vpn:A21D_00718"/>
<evidence type="ECO:0000313" key="2">
    <source>
        <dbReference type="EMBL" id="AUJ23830.1"/>
    </source>
</evidence>
<sequence>MQNALKDIFGPMFESMLKGEMNKKRMIKKKKTQRTGEMDMGRKPLRQAPVK</sequence>
<name>A0A2K9J4B4_9BACI</name>
<evidence type="ECO:0000256" key="1">
    <source>
        <dbReference type="SAM" id="MobiDB-lite"/>
    </source>
</evidence>
<evidence type="ECO:0000313" key="3">
    <source>
        <dbReference type="Proteomes" id="UP000234237"/>
    </source>
</evidence>
<organism evidence="2 3">
    <name type="scientific">Virgibacillus dokdonensis</name>
    <dbReference type="NCBI Taxonomy" id="302167"/>
    <lineage>
        <taxon>Bacteria</taxon>
        <taxon>Bacillati</taxon>
        <taxon>Bacillota</taxon>
        <taxon>Bacilli</taxon>
        <taxon>Bacillales</taxon>
        <taxon>Bacillaceae</taxon>
        <taxon>Virgibacillus</taxon>
    </lineage>
</organism>
<feature type="region of interest" description="Disordered" evidence="1">
    <location>
        <begin position="20"/>
        <end position="51"/>
    </location>
</feature>
<proteinExistence type="predicted"/>
<gene>
    <name evidence="2" type="ORF">A21D_00718</name>
</gene>
<dbReference type="Proteomes" id="UP000234237">
    <property type="component" value="Chromosome"/>
</dbReference>
<reference evidence="3" key="1">
    <citation type="submission" date="2016-11" db="EMBL/GenBank/DDBJ databases">
        <title>Complete genome sequence of Virgibacillus pantothenticus 21D, a halophilic bacterium isolated from the deep hypersaline anoxic basin Discovery in the Mediterranean Sea.</title>
        <authorList>
            <person name="Zeaiter Z."/>
            <person name="Booth J.M."/>
            <person name="Prosdocimi E.M."/>
            <person name="Mapelli F."/>
            <person name="Fusi M."/>
            <person name="Daffonchio D."/>
            <person name="Borin S."/>
            <person name="Crotti E."/>
        </authorList>
    </citation>
    <scope>NUCLEOTIDE SEQUENCE [LARGE SCALE GENOMIC DNA]</scope>
    <source>
        <strain evidence="3">21D</strain>
    </source>
</reference>
<dbReference type="EMBL" id="CP018622">
    <property type="protein sequence ID" value="AUJ23830.1"/>
    <property type="molecule type" value="Genomic_DNA"/>
</dbReference>